<proteinExistence type="predicted"/>
<reference evidence="3" key="1">
    <citation type="submission" date="2021-01" db="EMBL/GenBank/DDBJ databases">
        <authorList>
            <person name="Corre E."/>
            <person name="Pelletier E."/>
            <person name="Niang G."/>
            <person name="Scheremetjew M."/>
            <person name="Finn R."/>
            <person name="Kale V."/>
            <person name="Holt S."/>
            <person name="Cochrane G."/>
            <person name="Meng A."/>
            <person name="Brown T."/>
            <person name="Cohen L."/>
        </authorList>
    </citation>
    <scope>NUCLEOTIDE SEQUENCE</scope>
    <source>
        <strain evidence="3">B650</strain>
    </source>
</reference>
<evidence type="ECO:0000256" key="1">
    <source>
        <dbReference type="SAM" id="MobiDB-lite"/>
    </source>
</evidence>
<feature type="compositionally biased region" description="Low complexity" evidence="1">
    <location>
        <begin position="1"/>
        <end position="35"/>
    </location>
</feature>
<sequence length="399" mass="45119">MATTTTATTTNNSNSNSNSSNQATVTPPTATATTTRKTGEIAILTASARRKTWSLDPLPTNDELPPKKKHRHELLRNKPSIMLEERKHPTTHDLKWFEKLEELKSYKKEHGHTQVPVDFRENPSLGKWAASQRSSYAMLQKNNPRARITKDRIDILNDIGFEWALQDSHWQQYFDELQRYKVLYGDCYVTSTCRYGSGNLGGWVKRQRAQYRNMVQNKSHSLTPEKIRKLESLNFDFNVGKKTLRNLNSVKKYGSTSSRSATLLAASSTQMMQPQTNIMQQQLKQKQKQHDHDNNTNDDNNASGDHVSSLVATAASNLNSVDATAASSTERSTPALSVAHGDIAGMEYDDLLYRSYQRQEQLQLELNKVKQERDMWKQKFEDLASSSSSMVGATNTASL</sequence>
<dbReference type="EMBL" id="HBGY01000558">
    <property type="protein sequence ID" value="CAD9554972.1"/>
    <property type="molecule type" value="Transcribed_RNA"/>
</dbReference>
<organism evidence="3">
    <name type="scientific">Leptocylindrus danicus</name>
    <dbReference type="NCBI Taxonomy" id="163516"/>
    <lineage>
        <taxon>Eukaryota</taxon>
        <taxon>Sar</taxon>
        <taxon>Stramenopiles</taxon>
        <taxon>Ochrophyta</taxon>
        <taxon>Bacillariophyta</taxon>
        <taxon>Coscinodiscophyceae</taxon>
        <taxon>Chaetocerotophycidae</taxon>
        <taxon>Leptocylindrales</taxon>
        <taxon>Leptocylindraceae</taxon>
        <taxon>Leptocylindrus</taxon>
    </lineage>
</organism>
<feature type="region of interest" description="Disordered" evidence="1">
    <location>
        <begin position="1"/>
        <end position="40"/>
    </location>
</feature>
<evidence type="ECO:0000259" key="2">
    <source>
        <dbReference type="Pfam" id="PF03457"/>
    </source>
</evidence>
<feature type="domain" description="Helicase-associated" evidence="2">
    <location>
        <begin position="92"/>
        <end position="161"/>
    </location>
</feature>
<dbReference type="InterPro" id="IPR005114">
    <property type="entry name" value="Helicase_assoc"/>
</dbReference>
<feature type="compositionally biased region" description="Polar residues" evidence="1">
    <location>
        <begin position="270"/>
        <end position="279"/>
    </location>
</feature>
<dbReference type="AlphaFoldDB" id="A0A7S2JQU2"/>
<dbReference type="Pfam" id="PF03457">
    <property type="entry name" value="HA"/>
    <property type="match status" value="2"/>
</dbReference>
<evidence type="ECO:0000313" key="3">
    <source>
        <dbReference type="EMBL" id="CAD9554972.1"/>
    </source>
</evidence>
<accession>A0A7S2JQU2</accession>
<name>A0A7S2JQU2_9STRA</name>
<dbReference type="PANTHER" id="PTHR33418">
    <property type="entry name" value="HELICASE-ASSOCIATED"/>
    <property type="match status" value="1"/>
</dbReference>
<feature type="region of interest" description="Disordered" evidence="1">
    <location>
        <begin position="268"/>
        <end position="305"/>
    </location>
</feature>
<dbReference type="PANTHER" id="PTHR33418:SF1">
    <property type="entry name" value="HELICASE-ASSOCIATED DOMAIN-CONTAINING PROTEIN"/>
    <property type="match status" value="1"/>
</dbReference>
<protein>
    <recommendedName>
        <fullName evidence="2">Helicase-associated domain-containing protein</fullName>
    </recommendedName>
</protein>
<feature type="domain" description="Helicase-associated" evidence="2">
    <location>
        <begin position="166"/>
        <end position="235"/>
    </location>
</feature>
<gene>
    <name evidence="3" type="ORF">LDAN0321_LOCUS363</name>
</gene>
<dbReference type="Gene3D" id="6.10.140.530">
    <property type="match status" value="2"/>
</dbReference>